<protein>
    <recommendedName>
        <fullName evidence="3">DUF2634 domain-containing protein</fullName>
    </recommendedName>
</protein>
<name>A0A0V8QID0_9FIRM</name>
<dbReference type="Proteomes" id="UP000054874">
    <property type="component" value="Unassembled WGS sequence"/>
</dbReference>
<proteinExistence type="predicted"/>
<dbReference type="AlphaFoldDB" id="A0A0V8QID0"/>
<dbReference type="RefSeq" id="WP_058351513.1">
    <property type="nucleotide sequence ID" value="NZ_CABMMD010000024.1"/>
</dbReference>
<evidence type="ECO:0008006" key="3">
    <source>
        <dbReference type="Google" id="ProtNLM"/>
    </source>
</evidence>
<dbReference type="InterPro" id="IPR020288">
    <property type="entry name" value="Sheath_initiator"/>
</dbReference>
<reference evidence="1 2" key="1">
    <citation type="submission" date="2015-11" db="EMBL/GenBank/DDBJ databases">
        <title>Butyribacter intestini gen. nov., sp. nov., a butyric acid-producing bacterium of the family Lachnospiraceae isolated from the human faeces.</title>
        <authorList>
            <person name="Zou Y."/>
            <person name="Xue W."/>
            <person name="Luo G."/>
            <person name="Lv M."/>
        </authorList>
    </citation>
    <scope>NUCLEOTIDE SEQUENCE [LARGE SCALE GENOMIC DNA]</scope>
    <source>
        <strain evidence="1 2">ACET-33324</strain>
    </source>
</reference>
<keyword evidence="2" id="KW-1185">Reference proteome</keyword>
<organism evidence="1 2">
    <name type="scientific">Acetivibrio ethanolgignens</name>
    <dbReference type="NCBI Taxonomy" id="290052"/>
    <lineage>
        <taxon>Bacteria</taxon>
        <taxon>Bacillati</taxon>
        <taxon>Bacillota</taxon>
        <taxon>Clostridia</taxon>
        <taxon>Eubacteriales</taxon>
        <taxon>Oscillospiraceae</taxon>
        <taxon>Acetivibrio</taxon>
    </lineage>
</organism>
<dbReference type="Pfam" id="PF10934">
    <property type="entry name" value="Sheath_initiator"/>
    <property type="match status" value="1"/>
</dbReference>
<evidence type="ECO:0000313" key="2">
    <source>
        <dbReference type="Proteomes" id="UP000054874"/>
    </source>
</evidence>
<dbReference type="STRING" id="290052.ASU35_06055"/>
<sequence length="134" mass="15252">MIPNEDDDLLEELETETQPSLTFAMNKEDNKVQGQCDGLEAMEQAIYCILNTERYQCPIYDWSYGVELADLIGMPLDYCIAEVERRIKEALEADDRVISIDNFQFDLPESGTLAVEFIVSTIFGTTKVNKEVNI</sequence>
<evidence type="ECO:0000313" key="1">
    <source>
        <dbReference type="EMBL" id="KSV60312.1"/>
    </source>
</evidence>
<gene>
    <name evidence="1" type="ORF">ASU35_06055</name>
</gene>
<dbReference type="Gene3D" id="3.10.450.40">
    <property type="match status" value="1"/>
</dbReference>
<dbReference type="EMBL" id="LNAM01000024">
    <property type="protein sequence ID" value="KSV60312.1"/>
    <property type="molecule type" value="Genomic_DNA"/>
</dbReference>
<accession>A0A0V8QID0</accession>
<dbReference type="SUPFAM" id="SSF160719">
    <property type="entry name" value="gpW/gp25-like"/>
    <property type="match status" value="1"/>
</dbReference>
<comment type="caution">
    <text evidence="1">The sequence shown here is derived from an EMBL/GenBank/DDBJ whole genome shotgun (WGS) entry which is preliminary data.</text>
</comment>